<dbReference type="InterPro" id="IPR002893">
    <property type="entry name" value="Znf_MYND"/>
</dbReference>
<dbReference type="Gene3D" id="6.10.140.2220">
    <property type="match status" value="1"/>
</dbReference>
<evidence type="ECO:0000256" key="2">
    <source>
        <dbReference type="ARBA" id="ARBA00022737"/>
    </source>
</evidence>
<dbReference type="PANTHER" id="PTHR22904:SF533">
    <property type="entry name" value="HSP70-HSP90 ORGANIZING PROTEIN 3"/>
    <property type="match status" value="1"/>
</dbReference>
<dbReference type="GO" id="GO:0008270">
    <property type="term" value="F:zinc ion binding"/>
    <property type="evidence" value="ECO:0007669"/>
    <property type="project" value="UniProtKB-KW"/>
</dbReference>
<dbReference type="SUPFAM" id="SSF48452">
    <property type="entry name" value="TPR-like"/>
    <property type="match status" value="1"/>
</dbReference>
<dbReference type="Gene3D" id="1.25.40.10">
    <property type="entry name" value="Tetratricopeptide repeat domain"/>
    <property type="match status" value="1"/>
</dbReference>
<dbReference type="SMART" id="SM00028">
    <property type="entry name" value="TPR"/>
    <property type="match status" value="3"/>
</dbReference>
<evidence type="ECO:0000313" key="11">
    <source>
        <dbReference type="EMBL" id="GFR41967.1"/>
    </source>
</evidence>
<dbReference type="SUPFAM" id="SSF48403">
    <property type="entry name" value="Ankyrin repeat"/>
    <property type="match status" value="1"/>
</dbReference>
<feature type="repeat" description="TPR" evidence="8">
    <location>
        <begin position="10"/>
        <end position="43"/>
    </location>
</feature>
<sequence length="586" mass="63167">MTTSELSQEAAELKDQGNRCFADKAYEQALDFYSRALSLAPSNPVLLSNLAATHLGLKQWQAALDAANKCIAADPGFVKAYGRKAAAQMGLIRPGDAERTLLAGLSRDPGNAFLTSELNKLREEDDGDQRPVRAMDGSDMPIRNMQHRTGVDMSPLSRWPNDTFIAAYIGDEESFAKGFQPSDLRLRALEARLPLISVVVSGAQRTRGPNADPSGKFGSDAERGSRHSGVLRRLLEAGARVDGRDAAGWTALHHATAHHVVLDLAKMLIEAGADVNARDRFGTYPLVSAVMSTEIKSIKLLLAHGADPGQRDNDGVDALTVGRYNSEIYALLHQAKYNNIRPGAERRCGSCGKTGAKKGCSGCSAGVYYCDRACQVAHWPSHKAQCKRPASASSTTPAAGSSADKPGSTSSASASLPREVRVRIIDDNPSATIVNLQANLTPLMASITGTAPPKARQVDPRTSEIPLEASRTARQLAAAAGKATKEAAVRVKIQVPQLQGERERQELRRLGQNPDALLCYNQDRSLMCQLDGSCPAGRQLAELIRREGIQKLKGYFAAYFDEKCERQNGVPREMVVVTSMLPAQPF</sequence>
<keyword evidence="1" id="KW-0479">Metal-binding</keyword>
<dbReference type="InterPro" id="IPR019734">
    <property type="entry name" value="TPR_rpt"/>
</dbReference>
<evidence type="ECO:0000256" key="9">
    <source>
        <dbReference type="SAM" id="MobiDB-lite"/>
    </source>
</evidence>
<dbReference type="GO" id="GO:0051879">
    <property type="term" value="F:Hsp90 protein binding"/>
    <property type="evidence" value="ECO:0007669"/>
    <property type="project" value="TreeGrafter"/>
</dbReference>
<organism evidence="11 12">
    <name type="scientific">Astrephomene gubernaculifera</name>
    <dbReference type="NCBI Taxonomy" id="47775"/>
    <lineage>
        <taxon>Eukaryota</taxon>
        <taxon>Viridiplantae</taxon>
        <taxon>Chlorophyta</taxon>
        <taxon>core chlorophytes</taxon>
        <taxon>Chlorophyceae</taxon>
        <taxon>CS clade</taxon>
        <taxon>Chlamydomonadales</taxon>
        <taxon>Astrephomenaceae</taxon>
        <taxon>Astrephomene</taxon>
    </lineage>
</organism>
<keyword evidence="2" id="KW-0677">Repeat</keyword>
<dbReference type="PROSITE" id="PS50005">
    <property type="entry name" value="TPR"/>
    <property type="match status" value="1"/>
</dbReference>
<dbReference type="EMBL" id="BMAR01000002">
    <property type="protein sequence ID" value="GFR41967.1"/>
    <property type="molecule type" value="Genomic_DNA"/>
</dbReference>
<keyword evidence="6" id="KW-0040">ANK repeat</keyword>
<evidence type="ECO:0000256" key="6">
    <source>
        <dbReference type="PROSITE-ProRule" id="PRU00023"/>
    </source>
</evidence>
<evidence type="ECO:0000256" key="1">
    <source>
        <dbReference type="ARBA" id="ARBA00022723"/>
    </source>
</evidence>
<accession>A0AAD3DK86</accession>
<keyword evidence="4 8" id="KW-0802">TPR repeat</keyword>
<reference evidence="11 12" key="1">
    <citation type="journal article" date="2021" name="Sci. Rep.">
        <title>Genome sequencing of the multicellular alga Astrephomene provides insights into convergent evolution of germ-soma differentiation.</title>
        <authorList>
            <person name="Yamashita S."/>
            <person name="Yamamoto K."/>
            <person name="Matsuzaki R."/>
            <person name="Suzuki S."/>
            <person name="Yamaguchi H."/>
            <person name="Hirooka S."/>
            <person name="Minakuchi Y."/>
            <person name="Miyagishima S."/>
            <person name="Kawachi M."/>
            <person name="Toyoda A."/>
            <person name="Nozaki H."/>
        </authorList>
    </citation>
    <scope>NUCLEOTIDE SEQUENCE [LARGE SCALE GENOMIC DNA]</scope>
    <source>
        <strain evidence="11 12">NIES-4017</strain>
    </source>
</reference>
<feature type="repeat" description="ANK" evidence="6">
    <location>
        <begin position="281"/>
        <end position="313"/>
    </location>
</feature>
<dbReference type="AlphaFoldDB" id="A0AAD3DK86"/>
<feature type="region of interest" description="Disordered" evidence="9">
    <location>
        <begin position="123"/>
        <end position="145"/>
    </location>
</feature>
<comment type="caution">
    <text evidence="11">The sequence shown here is derived from an EMBL/GenBank/DDBJ whole genome shotgun (WGS) entry which is preliminary data.</text>
</comment>
<name>A0AAD3DK86_9CHLO</name>
<proteinExistence type="predicted"/>
<dbReference type="Pfam" id="PF01753">
    <property type="entry name" value="zf-MYND"/>
    <property type="match status" value="1"/>
</dbReference>
<evidence type="ECO:0000313" key="12">
    <source>
        <dbReference type="Proteomes" id="UP001054857"/>
    </source>
</evidence>
<dbReference type="PANTHER" id="PTHR22904">
    <property type="entry name" value="TPR REPEAT CONTAINING PROTEIN"/>
    <property type="match status" value="1"/>
</dbReference>
<dbReference type="InterPro" id="IPR002110">
    <property type="entry name" value="Ankyrin_rpt"/>
</dbReference>
<evidence type="ECO:0000256" key="3">
    <source>
        <dbReference type="ARBA" id="ARBA00022771"/>
    </source>
</evidence>
<feature type="region of interest" description="Disordered" evidence="9">
    <location>
        <begin position="204"/>
        <end position="225"/>
    </location>
</feature>
<dbReference type="SUPFAM" id="SSF144232">
    <property type="entry name" value="HIT/MYND zinc finger-like"/>
    <property type="match status" value="1"/>
</dbReference>
<feature type="compositionally biased region" description="Basic and acidic residues" evidence="9">
    <location>
        <begin position="123"/>
        <end position="133"/>
    </location>
</feature>
<evidence type="ECO:0000256" key="7">
    <source>
        <dbReference type="PROSITE-ProRule" id="PRU00134"/>
    </source>
</evidence>
<protein>
    <recommendedName>
        <fullName evidence="10">MYND-type domain-containing protein</fullName>
    </recommendedName>
</protein>
<dbReference type="Proteomes" id="UP001054857">
    <property type="component" value="Unassembled WGS sequence"/>
</dbReference>
<feature type="compositionally biased region" description="Low complexity" evidence="9">
    <location>
        <begin position="389"/>
        <end position="403"/>
    </location>
</feature>
<dbReference type="SMART" id="SM00248">
    <property type="entry name" value="ANK"/>
    <property type="match status" value="2"/>
</dbReference>
<dbReference type="InterPro" id="IPR036770">
    <property type="entry name" value="Ankyrin_rpt-contain_sf"/>
</dbReference>
<dbReference type="Gene3D" id="1.25.40.20">
    <property type="entry name" value="Ankyrin repeat-containing domain"/>
    <property type="match status" value="1"/>
</dbReference>
<dbReference type="InterPro" id="IPR011990">
    <property type="entry name" value="TPR-like_helical_dom_sf"/>
</dbReference>
<evidence type="ECO:0000256" key="8">
    <source>
        <dbReference type="PROSITE-ProRule" id="PRU00339"/>
    </source>
</evidence>
<feature type="domain" description="MYND-type" evidence="10">
    <location>
        <begin position="348"/>
        <end position="386"/>
    </location>
</feature>
<keyword evidence="12" id="KW-1185">Reference proteome</keyword>
<dbReference type="PROSITE" id="PS50865">
    <property type="entry name" value="ZF_MYND_2"/>
    <property type="match status" value="1"/>
</dbReference>
<evidence type="ECO:0000259" key="10">
    <source>
        <dbReference type="PROSITE" id="PS50865"/>
    </source>
</evidence>
<dbReference type="PROSITE" id="PS50088">
    <property type="entry name" value="ANK_REPEAT"/>
    <property type="match status" value="2"/>
</dbReference>
<keyword evidence="5" id="KW-0862">Zinc</keyword>
<evidence type="ECO:0000256" key="4">
    <source>
        <dbReference type="ARBA" id="ARBA00022803"/>
    </source>
</evidence>
<evidence type="ECO:0000256" key="5">
    <source>
        <dbReference type="ARBA" id="ARBA00022833"/>
    </source>
</evidence>
<dbReference type="Pfam" id="PF12796">
    <property type="entry name" value="Ank_2"/>
    <property type="match status" value="1"/>
</dbReference>
<dbReference type="PROSITE" id="PS50297">
    <property type="entry name" value="ANK_REP_REGION"/>
    <property type="match status" value="1"/>
</dbReference>
<feature type="repeat" description="ANK" evidence="6">
    <location>
        <begin position="247"/>
        <end position="280"/>
    </location>
</feature>
<feature type="region of interest" description="Disordered" evidence="9">
    <location>
        <begin position="385"/>
        <end position="415"/>
    </location>
</feature>
<gene>
    <name evidence="11" type="ORF">Agub_g2767</name>
</gene>
<keyword evidence="3 7" id="KW-0863">Zinc-finger</keyword>